<protein>
    <submittedName>
        <fullName evidence="2">Uncharacterized protein</fullName>
    </submittedName>
</protein>
<sequence>MWVLDSLSTSSSSLTRSPQPRRALTRDARRASPDVNDDEQNPPPSRRPSSSRIRHSRPLIGPPLLQCRARTHTPTRSCLVTAKTKIPPALGPSVGTPATTLPGYQSTVNTRLVWGMAVPGSSW</sequence>
<comment type="caution">
    <text evidence="2">The sequence shown here is derived from an EMBL/GenBank/DDBJ whole genome shotgun (WGS) entry which is preliminary data.</text>
</comment>
<proteinExistence type="predicted"/>
<dbReference type="Proteomes" id="UP000613580">
    <property type="component" value="Unassembled WGS sequence"/>
</dbReference>
<feature type="compositionally biased region" description="Low complexity" evidence="1">
    <location>
        <begin position="1"/>
        <end position="17"/>
    </location>
</feature>
<organism evidence="2 3">
    <name type="scientific">Mycena chlorophos</name>
    <name type="common">Agaric fungus</name>
    <name type="synonym">Agaricus chlorophos</name>
    <dbReference type="NCBI Taxonomy" id="658473"/>
    <lineage>
        <taxon>Eukaryota</taxon>
        <taxon>Fungi</taxon>
        <taxon>Dikarya</taxon>
        <taxon>Basidiomycota</taxon>
        <taxon>Agaricomycotina</taxon>
        <taxon>Agaricomycetes</taxon>
        <taxon>Agaricomycetidae</taxon>
        <taxon>Agaricales</taxon>
        <taxon>Marasmiineae</taxon>
        <taxon>Mycenaceae</taxon>
        <taxon>Mycena</taxon>
    </lineage>
</organism>
<gene>
    <name evidence="2" type="ORF">HMN09_00199000</name>
</gene>
<dbReference type="AlphaFoldDB" id="A0A8H6TQQ7"/>
<feature type="region of interest" description="Disordered" evidence="1">
    <location>
        <begin position="1"/>
        <end position="63"/>
    </location>
</feature>
<accession>A0A8H6TQQ7</accession>
<evidence type="ECO:0000313" key="3">
    <source>
        <dbReference type="Proteomes" id="UP000613580"/>
    </source>
</evidence>
<dbReference type="EMBL" id="JACAZE010000002">
    <property type="protein sequence ID" value="KAF7321112.1"/>
    <property type="molecule type" value="Genomic_DNA"/>
</dbReference>
<name>A0A8H6TQQ7_MYCCL</name>
<keyword evidence="3" id="KW-1185">Reference proteome</keyword>
<reference evidence="2" key="1">
    <citation type="submission" date="2020-05" db="EMBL/GenBank/DDBJ databases">
        <title>Mycena genomes resolve the evolution of fungal bioluminescence.</title>
        <authorList>
            <person name="Tsai I.J."/>
        </authorList>
    </citation>
    <scope>NUCLEOTIDE SEQUENCE</scope>
    <source>
        <strain evidence="2">110903Hualien_Pintung</strain>
    </source>
</reference>
<evidence type="ECO:0000256" key="1">
    <source>
        <dbReference type="SAM" id="MobiDB-lite"/>
    </source>
</evidence>
<evidence type="ECO:0000313" key="2">
    <source>
        <dbReference type="EMBL" id="KAF7321112.1"/>
    </source>
</evidence>